<evidence type="ECO:0000256" key="2">
    <source>
        <dbReference type="ARBA" id="ARBA00010916"/>
    </source>
</evidence>
<feature type="region of interest" description="Disordered" evidence="8">
    <location>
        <begin position="96"/>
        <end position="118"/>
    </location>
</feature>
<keyword evidence="4" id="KW-0805">Transcription regulation</keyword>
<comment type="similarity">
    <text evidence="2">Belongs to the EAF6 family.</text>
</comment>
<dbReference type="PANTHER" id="PTHR13476">
    <property type="entry name" value="CHROMATIN MODIFICATION-RELATED PROTEIN MEAF6"/>
    <property type="match status" value="1"/>
</dbReference>
<evidence type="ECO:0000256" key="8">
    <source>
        <dbReference type="SAM" id="MobiDB-lite"/>
    </source>
</evidence>
<protein>
    <recommendedName>
        <fullName evidence="10">Chromatin modification-related protein MEAF6</fullName>
    </recommendedName>
</protein>
<dbReference type="GO" id="GO:0000123">
    <property type="term" value="C:histone acetyltransferase complex"/>
    <property type="evidence" value="ECO:0007669"/>
    <property type="project" value="InterPro"/>
</dbReference>
<dbReference type="GO" id="GO:0005634">
    <property type="term" value="C:nucleus"/>
    <property type="evidence" value="ECO:0007669"/>
    <property type="project" value="UniProtKB-SubCell"/>
</dbReference>
<dbReference type="Pfam" id="PF09340">
    <property type="entry name" value="NuA4"/>
    <property type="match status" value="1"/>
</dbReference>
<keyword evidence="7" id="KW-0539">Nucleus</keyword>
<name>A0A7R9YY72_9CHLO</name>
<evidence type="ECO:0000313" key="9">
    <source>
        <dbReference type="EMBL" id="CAD8292707.1"/>
    </source>
</evidence>
<dbReference type="GO" id="GO:0006325">
    <property type="term" value="P:chromatin organization"/>
    <property type="evidence" value="ECO:0007669"/>
    <property type="project" value="UniProtKB-KW"/>
</dbReference>
<proteinExistence type="inferred from homology"/>
<keyword evidence="6" id="KW-0804">Transcription</keyword>
<evidence type="ECO:0000256" key="6">
    <source>
        <dbReference type="ARBA" id="ARBA00023163"/>
    </source>
</evidence>
<organism evidence="9">
    <name type="scientific">Chlamydomonas euryale</name>
    <dbReference type="NCBI Taxonomy" id="1486919"/>
    <lineage>
        <taxon>Eukaryota</taxon>
        <taxon>Viridiplantae</taxon>
        <taxon>Chlorophyta</taxon>
        <taxon>core chlorophytes</taxon>
        <taxon>Chlorophyceae</taxon>
        <taxon>CS clade</taxon>
        <taxon>Chlamydomonadales</taxon>
        <taxon>Chlamydomonadaceae</taxon>
        <taxon>Chlamydomonas</taxon>
    </lineage>
</organism>
<evidence type="ECO:0000256" key="7">
    <source>
        <dbReference type="ARBA" id="ARBA00023242"/>
    </source>
</evidence>
<evidence type="ECO:0000256" key="4">
    <source>
        <dbReference type="ARBA" id="ARBA00023015"/>
    </source>
</evidence>
<reference evidence="9" key="1">
    <citation type="submission" date="2021-01" db="EMBL/GenBank/DDBJ databases">
        <authorList>
            <person name="Corre E."/>
            <person name="Pelletier E."/>
            <person name="Niang G."/>
            <person name="Scheremetjew M."/>
            <person name="Finn R."/>
            <person name="Kale V."/>
            <person name="Holt S."/>
            <person name="Cochrane G."/>
            <person name="Meng A."/>
            <person name="Brown T."/>
            <person name="Cohen L."/>
        </authorList>
    </citation>
    <scope>NUCLEOTIDE SEQUENCE</scope>
    <source>
        <strain evidence="9">CCMP219</strain>
    </source>
</reference>
<evidence type="ECO:0000256" key="3">
    <source>
        <dbReference type="ARBA" id="ARBA00022853"/>
    </source>
</evidence>
<gene>
    <name evidence="9" type="ORF">CEUR00632_LOCUS11621</name>
</gene>
<evidence type="ECO:0000256" key="1">
    <source>
        <dbReference type="ARBA" id="ARBA00004123"/>
    </source>
</evidence>
<sequence length="118" mass="13034">MASSSPLEAEYAQFRGQVEGELAKVERLIVDLEAQYIAAEHCQNGSVLRGFEGFLSSKETLRKRARSSKAEERLFSLSSKTSPLMRESEQLDLLESLPSGGFGKKGYANKGYANKGKR</sequence>
<keyword evidence="3" id="KW-0156">Chromatin regulator</keyword>
<evidence type="ECO:0008006" key="10">
    <source>
        <dbReference type="Google" id="ProtNLM"/>
    </source>
</evidence>
<evidence type="ECO:0000256" key="5">
    <source>
        <dbReference type="ARBA" id="ARBA00023054"/>
    </source>
</evidence>
<accession>A0A7R9YY72</accession>
<comment type="subcellular location">
    <subcellularLocation>
        <location evidence="1">Nucleus</location>
    </subcellularLocation>
</comment>
<dbReference type="AlphaFoldDB" id="A0A7R9YY72"/>
<dbReference type="EMBL" id="HBEC01025351">
    <property type="protein sequence ID" value="CAD8292707.1"/>
    <property type="molecule type" value="Transcribed_RNA"/>
</dbReference>
<keyword evidence="5" id="KW-0175">Coiled coil</keyword>
<dbReference type="InterPro" id="IPR015418">
    <property type="entry name" value="Eaf6"/>
</dbReference>